<proteinExistence type="predicted"/>
<dbReference type="RefSeq" id="WP_037268250.1">
    <property type="nucleotide sequence ID" value="NZ_QHKI01000021.1"/>
</dbReference>
<evidence type="ECO:0000256" key="1">
    <source>
        <dbReference type="SAM" id="Phobius"/>
    </source>
</evidence>
<keyword evidence="1" id="KW-1133">Transmembrane helix</keyword>
<keyword evidence="1" id="KW-0812">Transmembrane</keyword>
<dbReference type="EMBL" id="QHKI01000021">
    <property type="protein sequence ID" value="RSM82788.1"/>
    <property type="molecule type" value="Genomic_DNA"/>
</dbReference>
<evidence type="ECO:0000313" key="2">
    <source>
        <dbReference type="EMBL" id="RSM82788.1"/>
    </source>
</evidence>
<keyword evidence="1" id="KW-0472">Membrane</keyword>
<dbReference type="OrthoDB" id="3673627at2"/>
<evidence type="ECO:0000313" key="3">
    <source>
        <dbReference type="Proteomes" id="UP000287547"/>
    </source>
</evidence>
<reference evidence="2 3" key="1">
    <citation type="submission" date="2018-05" db="EMBL/GenBank/DDBJ databases">
        <title>Evolution of GPA BGCs.</title>
        <authorList>
            <person name="Waglechner N."/>
            <person name="Wright G.D."/>
        </authorList>
    </citation>
    <scope>NUCLEOTIDE SEQUENCE [LARGE SCALE GENOMIC DNA]</scope>
    <source>
        <strain evidence="2 3">A82846</strain>
    </source>
</reference>
<feature type="transmembrane region" description="Helical" evidence="1">
    <location>
        <begin position="40"/>
        <end position="64"/>
    </location>
</feature>
<accession>A0A428Z6K2</accession>
<gene>
    <name evidence="2" type="ORF">DMH04_24555</name>
</gene>
<dbReference type="AlphaFoldDB" id="A0A428Z6K2"/>
<name>A0A428Z6K2_KIBAR</name>
<dbReference type="Proteomes" id="UP000287547">
    <property type="component" value="Unassembled WGS sequence"/>
</dbReference>
<comment type="caution">
    <text evidence="2">The sequence shown here is derived from an EMBL/GenBank/DDBJ whole genome shotgun (WGS) entry which is preliminary data.</text>
</comment>
<organism evidence="2 3">
    <name type="scientific">Kibdelosporangium aridum</name>
    <dbReference type="NCBI Taxonomy" id="2030"/>
    <lineage>
        <taxon>Bacteria</taxon>
        <taxon>Bacillati</taxon>
        <taxon>Actinomycetota</taxon>
        <taxon>Actinomycetes</taxon>
        <taxon>Pseudonocardiales</taxon>
        <taxon>Pseudonocardiaceae</taxon>
        <taxon>Kibdelosporangium</taxon>
    </lineage>
</organism>
<sequence length="427" mass="45907">MNAEELRTALRSATPDLEPRPTLTAEVVRGGVRRLRIRRLTIAGATLAAAALVTTTASFGWQVLSEPNQVATNPMMLQPTRGDLANDKAFIADVLDAWEDKEASSTVVTRPHVYWAGTTPVGRAAVVMQETEGRALVRGLVGIDARTQQLRTLIVDVRGSGFRFGPEDRFVLVVPASKPVLVSDGVSYDNPAGLAERKWRSMRDADGVMVAELPPGSGSADARVMAGDPSDGVDGDELIQLQQAGNDQVLAEKNAPTGLEWGSHLMWARPGTPPAHWDDLQWLGSRWFTGLSDSDLLDPTRPFSGNSSTWFVSVAGPDTSTYVIGEYQPVHSGPVRLYALTMLRTGELGKTYSLGAARSDSPLPVLVSLPDKSAKVAVAKGAKLSYRTTKDGVWLEDAEEALRVPNDAVEIRVTLPGKEPAIVPANR</sequence>
<protein>
    <submittedName>
        <fullName evidence="2">Uncharacterized protein</fullName>
    </submittedName>
</protein>